<dbReference type="InterPro" id="IPR026960">
    <property type="entry name" value="RVT-Znf"/>
</dbReference>
<sequence>MIVEGSWRWPAILDPGYVEITHDLPPIHGGQDSIRWNGGSVHLSNGIAYDLFQPRGPKVGWSSLLLGPLKIYRNTLILWLAILGRLSTLDKPWLHHVDSTCTLCSGGHIESHQHLFFDCQYSRLCIAYILRRVRFSWPFHDWMTGIRWASSQWRAKHVINTAYRTLLASVVYHIWQERNRRRFQHEERTPMVLGRCIVQECR</sequence>
<reference evidence="2" key="2">
    <citation type="journal article" date="2024" name="Plant">
        <title>Genomic evolution and insights into agronomic trait innovations of Sesamum species.</title>
        <authorList>
            <person name="Miao H."/>
            <person name="Wang L."/>
            <person name="Qu L."/>
            <person name="Liu H."/>
            <person name="Sun Y."/>
            <person name="Le M."/>
            <person name="Wang Q."/>
            <person name="Wei S."/>
            <person name="Zheng Y."/>
            <person name="Lin W."/>
            <person name="Duan Y."/>
            <person name="Cao H."/>
            <person name="Xiong S."/>
            <person name="Wang X."/>
            <person name="Wei L."/>
            <person name="Li C."/>
            <person name="Ma Q."/>
            <person name="Ju M."/>
            <person name="Zhao R."/>
            <person name="Li G."/>
            <person name="Mu C."/>
            <person name="Tian Q."/>
            <person name="Mei H."/>
            <person name="Zhang T."/>
            <person name="Gao T."/>
            <person name="Zhang H."/>
        </authorList>
    </citation>
    <scope>NUCLEOTIDE SEQUENCE</scope>
    <source>
        <strain evidence="2">KEN1</strain>
    </source>
</reference>
<evidence type="ECO:0000259" key="1">
    <source>
        <dbReference type="Pfam" id="PF13966"/>
    </source>
</evidence>
<proteinExistence type="predicted"/>
<accession>A0AAW2XY18</accession>
<dbReference type="AlphaFoldDB" id="A0AAW2XY18"/>
<dbReference type="PANTHER" id="PTHR33116">
    <property type="entry name" value="REVERSE TRANSCRIPTASE ZINC-BINDING DOMAIN-CONTAINING PROTEIN-RELATED-RELATED"/>
    <property type="match status" value="1"/>
</dbReference>
<organism evidence="2">
    <name type="scientific">Sesamum latifolium</name>
    <dbReference type="NCBI Taxonomy" id="2727402"/>
    <lineage>
        <taxon>Eukaryota</taxon>
        <taxon>Viridiplantae</taxon>
        <taxon>Streptophyta</taxon>
        <taxon>Embryophyta</taxon>
        <taxon>Tracheophyta</taxon>
        <taxon>Spermatophyta</taxon>
        <taxon>Magnoliopsida</taxon>
        <taxon>eudicotyledons</taxon>
        <taxon>Gunneridae</taxon>
        <taxon>Pentapetalae</taxon>
        <taxon>asterids</taxon>
        <taxon>lamiids</taxon>
        <taxon>Lamiales</taxon>
        <taxon>Pedaliaceae</taxon>
        <taxon>Sesamum</taxon>
    </lineage>
</organism>
<dbReference type="Pfam" id="PF13966">
    <property type="entry name" value="zf-RVT"/>
    <property type="match status" value="1"/>
</dbReference>
<feature type="domain" description="Reverse transcriptase zinc-binding" evidence="1">
    <location>
        <begin position="48"/>
        <end position="123"/>
    </location>
</feature>
<evidence type="ECO:0000313" key="2">
    <source>
        <dbReference type="EMBL" id="KAL0457651.1"/>
    </source>
</evidence>
<gene>
    <name evidence="2" type="ORF">Slati_0392300</name>
</gene>
<dbReference type="PANTHER" id="PTHR33116:SF66">
    <property type="entry name" value="REVERSE TRANSCRIPTASE ZINC-BINDING DOMAIN-CONTAINING PROTEIN"/>
    <property type="match status" value="1"/>
</dbReference>
<dbReference type="EMBL" id="JACGWN010000002">
    <property type="protein sequence ID" value="KAL0457651.1"/>
    <property type="molecule type" value="Genomic_DNA"/>
</dbReference>
<reference evidence="2" key="1">
    <citation type="submission" date="2020-06" db="EMBL/GenBank/DDBJ databases">
        <authorList>
            <person name="Li T."/>
            <person name="Hu X."/>
            <person name="Zhang T."/>
            <person name="Song X."/>
            <person name="Zhang H."/>
            <person name="Dai N."/>
            <person name="Sheng W."/>
            <person name="Hou X."/>
            <person name="Wei L."/>
        </authorList>
    </citation>
    <scope>NUCLEOTIDE SEQUENCE</scope>
    <source>
        <strain evidence="2">KEN1</strain>
        <tissue evidence="2">Leaf</tissue>
    </source>
</reference>
<protein>
    <recommendedName>
        <fullName evidence="1">Reverse transcriptase zinc-binding domain-containing protein</fullName>
    </recommendedName>
</protein>
<name>A0AAW2XY18_9LAMI</name>
<comment type="caution">
    <text evidence="2">The sequence shown here is derived from an EMBL/GenBank/DDBJ whole genome shotgun (WGS) entry which is preliminary data.</text>
</comment>